<accession>A0A517P2V9</accession>
<dbReference type="Proteomes" id="UP000319817">
    <property type="component" value="Chromosome"/>
</dbReference>
<proteinExistence type="predicted"/>
<dbReference type="AlphaFoldDB" id="A0A517P2V9"/>
<sequence length="49" mass="5923">MTVDRKINKHDRQWFLQFVSYTIAESGDPDDLIRKPFDERMARSIRLLL</sequence>
<reference evidence="1 2" key="1">
    <citation type="submission" date="2019-02" db="EMBL/GenBank/DDBJ databases">
        <title>Deep-cultivation of Planctomycetes and their phenomic and genomic characterization uncovers novel biology.</title>
        <authorList>
            <person name="Wiegand S."/>
            <person name="Jogler M."/>
            <person name="Boedeker C."/>
            <person name="Pinto D."/>
            <person name="Vollmers J."/>
            <person name="Rivas-Marin E."/>
            <person name="Kohn T."/>
            <person name="Peeters S.H."/>
            <person name="Heuer A."/>
            <person name="Rast P."/>
            <person name="Oberbeckmann S."/>
            <person name="Bunk B."/>
            <person name="Jeske O."/>
            <person name="Meyerdierks A."/>
            <person name="Storesund J.E."/>
            <person name="Kallscheuer N."/>
            <person name="Luecker S."/>
            <person name="Lage O.M."/>
            <person name="Pohl T."/>
            <person name="Merkel B.J."/>
            <person name="Hornburger P."/>
            <person name="Mueller R.-W."/>
            <person name="Bruemmer F."/>
            <person name="Labrenz M."/>
            <person name="Spormann A.M."/>
            <person name="Op den Camp H."/>
            <person name="Overmann J."/>
            <person name="Amann R."/>
            <person name="Jetten M.S.M."/>
            <person name="Mascher T."/>
            <person name="Medema M.H."/>
            <person name="Devos D.P."/>
            <person name="Kaster A.-K."/>
            <person name="Ovreas L."/>
            <person name="Rohde M."/>
            <person name="Galperin M.Y."/>
            <person name="Jogler C."/>
        </authorList>
    </citation>
    <scope>NUCLEOTIDE SEQUENCE [LARGE SCALE GENOMIC DNA]</scope>
    <source>
        <strain evidence="1 2">K23_9</strain>
    </source>
</reference>
<keyword evidence="2" id="KW-1185">Reference proteome</keyword>
<protein>
    <submittedName>
        <fullName evidence="1">Uncharacterized protein</fullName>
    </submittedName>
</protein>
<gene>
    <name evidence="1" type="ORF">K239x_57260</name>
</gene>
<dbReference type="EMBL" id="CP036526">
    <property type="protein sequence ID" value="QDT13706.1"/>
    <property type="molecule type" value="Genomic_DNA"/>
</dbReference>
<organism evidence="1 2">
    <name type="scientific">Stieleria marina</name>
    <dbReference type="NCBI Taxonomy" id="1930275"/>
    <lineage>
        <taxon>Bacteria</taxon>
        <taxon>Pseudomonadati</taxon>
        <taxon>Planctomycetota</taxon>
        <taxon>Planctomycetia</taxon>
        <taxon>Pirellulales</taxon>
        <taxon>Pirellulaceae</taxon>
        <taxon>Stieleria</taxon>
    </lineage>
</organism>
<evidence type="ECO:0000313" key="1">
    <source>
        <dbReference type="EMBL" id="QDT13706.1"/>
    </source>
</evidence>
<evidence type="ECO:0000313" key="2">
    <source>
        <dbReference type="Proteomes" id="UP000319817"/>
    </source>
</evidence>
<name>A0A517P2V9_9BACT</name>